<organism evidence="2 3">
    <name type="scientific">Daphnia pulex</name>
    <name type="common">Water flea</name>
    <dbReference type="NCBI Taxonomy" id="6669"/>
    <lineage>
        <taxon>Eukaryota</taxon>
        <taxon>Metazoa</taxon>
        <taxon>Ecdysozoa</taxon>
        <taxon>Arthropoda</taxon>
        <taxon>Crustacea</taxon>
        <taxon>Branchiopoda</taxon>
        <taxon>Diplostraca</taxon>
        <taxon>Cladocera</taxon>
        <taxon>Anomopoda</taxon>
        <taxon>Daphniidae</taxon>
        <taxon>Daphnia</taxon>
    </lineage>
</organism>
<protein>
    <submittedName>
        <fullName evidence="2">Uncharacterized protein</fullName>
    </submittedName>
</protein>
<evidence type="ECO:0000256" key="1">
    <source>
        <dbReference type="SAM" id="MobiDB-lite"/>
    </source>
</evidence>
<accession>E9I6E0</accession>
<evidence type="ECO:0000313" key="2">
    <source>
        <dbReference type="EMBL" id="EFX60440.1"/>
    </source>
</evidence>
<dbReference type="AlphaFoldDB" id="E9I6E0"/>
<dbReference type="EMBL" id="GL736393">
    <property type="protein sequence ID" value="EFX60440.1"/>
    <property type="molecule type" value="Genomic_DNA"/>
</dbReference>
<dbReference type="Proteomes" id="UP000000305">
    <property type="component" value="Unassembled WGS sequence"/>
</dbReference>
<feature type="region of interest" description="Disordered" evidence="1">
    <location>
        <begin position="1"/>
        <end position="26"/>
    </location>
</feature>
<dbReference type="KEGG" id="dpx:DAPPUDRAFT_343771"/>
<reference evidence="2 3" key="1">
    <citation type="journal article" date="2011" name="Science">
        <title>The ecoresponsive genome of Daphnia pulex.</title>
        <authorList>
            <person name="Colbourne J.K."/>
            <person name="Pfrender M.E."/>
            <person name="Gilbert D."/>
            <person name="Thomas W.K."/>
            <person name="Tucker A."/>
            <person name="Oakley T.H."/>
            <person name="Tokishita S."/>
            <person name="Aerts A."/>
            <person name="Arnold G.J."/>
            <person name="Basu M.K."/>
            <person name="Bauer D.J."/>
            <person name="Caceres C.E."/>
            <person name="Carmel L."/>
            <person name="Casola C."/>
            <person name="Choi J.H."/>
            <person name="Detter J.C."/>
            <person name="Dong Q."/>
            <person name="Dusheyko S."/>
            <person name="Eads B.D."/>
            <person name="Frohlich T."/>
            <person name="Geiler-Samerotte K.A."/>
            <person name="Gerlach D."/>
            <person name="Hatcher P."/>
            <person name="Jogdeo S."/>
            <person name="Krijgsveld J."/>
            <person name="Kriventseva E.V."/>
            <person name="Kultz D."/>
            <person name="Laforsch C."/>
            <person name="Lindquist E."/>
            <person name="Lopez J."/>
            <person name="Manak J.R."/>
            <person name="Muller J."/>
            <person name="Pangilinan J."/>
            <person name="Patwardhan R.P."/>
            <person name="Pitluck S."/>
            <person name="Pritham E.J."/>
            <person name="Rechtsteiner A."/>
            <person name="Rho M."/>
            <person name="Rogozin I.B."/>
            <person name="Sakarya O."/>
            <person name="Salamov A."/>
            <person name="Schaack S."/>
            <person name="Shapiro H."/>
            <person name="Shiga Y."/>
            <person name="Skalitzky C."/>
            <person name="Smith Z."/>
            <person name="Souvorov A."/>
            <person name="Sung W."/>
            <person name="Tang Z."/>
            <person name="Tsuchiya D."/>
            <person name="Tu H."/>
            <person name="Vos H."/>
            <person name="Wang M."/>
            <person name="Wolf Y.I."/>
            <person name="Yamagata H."/>
            <person name="Yamada T."/>
            <person name="Ye Y."/>
            <person name="Shaw J.R."/>
            <person name="Andrews J."/>
            <person name="Crease T.J."/>
            <person name="Tang H."/>
            <person name="Lucas S.M."/>
            <person name="Robertson H.M."/>
            <person name="Bork P."/>
            <person name="Koonin E.V."/>
            <person name="Zdobnov E.M."/>
            <person name="Grigoriev I.V."/>
            <person name="Lynch M."/>
            <person name="Boore J.L."/>
        </authorList>
    </citation>
    <scope>NUCLEOTIDE SEQUENCE [LARGE SCALE GENOMIC DNA]</scope>
</reference>
<dbReference type="HOGENOM" id="CLU_2924956_0_0_1"/>
<proteinExistence type="predicted"/>
<keyword evidence="3" id="KW-1185">Reference proteome</keyword>
<sequence>MLNVPSSTDNELDTTAAAKIVRRDENSRPMWGEQDLVLMDHWQNSAIIIQDRPSIVHSLRK</sequence>
<dbReference type="InParanoid" id="E9I6E0"/>
<gene>
    <name evidence="2" type="ORF">DAPPUDRAFT_343771</name>
</gene>
<name>E9I6E0_DAPPU</name>
<evidence type="ECO:0000313" key="3">
    <source>
        <dbReference type="Proteomes" id="UP000000305"/>
    </source>
</evidence>